<keyword evidence="4" id="KW-0820">tRNA-binding</keyword>
<evidence type="ECO:0000256" key="5">
    <source>
        <dbReference type="ARBA" id="ARBA00022679"/>
    </source>
</evidence>
<feature type="domain" description="tRNA-specific 2-thiouridylase MnmA-like C-terminal" evidence="12">
    <location>
        <begin position="271"/>
        <end position="352"/>
    </location>
</feature>
<dbReference type="Proteomes" id="UP000886523">
    <property type="component" value="Unassembled WGS sequence"/>
</dbReference>
<dbReference type="Pfam" id="PF20258">
    <property type="entry name" value="tRNA_Me_trans_C"/>
    <property type="match status" value="1"/>
</dbReference>
<keyword evidence="6" id="KW-0819">tRNA processing</keyword>
<keyword evidence="9" id="KW-0694">RNA-binding</keyword>
<evidence type="ECO:0000313" key="15">
    <source>
        <dbReference type="Proteomes" id="UP000886523"/>
    </source>
</evidence>
<dbReference type="NCBIfam" id="NF001138">
    <property type="entry name" value="PRK00143.1"/>
    <property type="match status" value="1"/>
</dbReference>
<comment type="caution">
    <text evidence="14">The sequence shown here is derived from an EMBL/GenBank/DDBJ whole genome shotgun (WGS) entry which is preliminary data.</text>
</comment>
<protein>
    <recommendedName>
        <fullName evidence="3">tRNA-5-taurinomethyluridine 2-sulfurtransferase</fullName>
        <ecNumber evidence="3">2.8.1.14</ecNumber>
    </recommendedName>
</protein>
<dbReference type="SUPFAM" id="SSF52402">
    <property type="entry name" value="Adenine nucleotide alpha hydrolases-like"/>
    <property type="match status" value="1"/>
</dbReference>
<evidence type="ECO:0000256" key="7">
    <source>
        <dbReference type="ARBA" id="ARBA00022741"/>
    </source>
</evidence>
<evidence type="ECO:0000256" key="9">
    <source>
        <dbReference type="ARBA" id="ARBA00022884"/>
    </source>
</evidence>
<keyword evidence="7" id="KW-0547">Nucleotide-binding</keyword>
<evidence type="ECO:0000313" key="14">
    <source>
        <dbReference type="EMBL" id="KAF9519791.1"/>
    </source>
</evidence>
<dbReference type="EC" id="2.8.1.14" evidence="3"/>
<dbReference type="InterPro" id="IPR023382">
    <property type="entry name" value="MnmA-like_central_sf"/>
</dbReference>
<evidence type="ECO:0000256" key="8">
    <source>
        <dbReference type="ARBA" id="ARBA00022840"/>
    </source>
</evidence>
<comment type="similarity">
    <text evidence="2">Belongs to the MnmA/TRMU family.</text>
</comment>
<dbReference type="PANTHER" id="PTHR11933:SF5">
    <property type="entry name" value="MITOCHONDRIAL TRNA-SPECIFIC 2-THIOURIDYLASE 1"/>
    <property type="match status" value="1"/>
</dbReference>
<dbReference type="GO" id="GO:0005739">
    <property type="term" value="C:mitochondrion"/>
    <property type="evidence" value="ECO:0007669"/>
    <property type="project" value="TreeGrafter"/>
</dbReference>
<evidence type="ECO:0000259" key="12">
    <source>
        <dbReference type="Pfam" id="PF20258"/>
    </source>
</evidence>
<dbReference type="Pfam" id="PF20259">
    <property type="entry name" value="tRNA_Me_trans_M"/>
    <property type="match status" value="1"/>
</dbReference>
<dbReference type="FunFam" id="2.30.30.280:FF:000001">
    <property type="entry name" value="tRNA-specific 2-thiouridylase MnmA"/>
    <property type="match status" value="1"/>
</dbReference>
<dbReference type="AlphaFoldDB" id="A0A9P6B8Y1"/>
<reference evidence="14" key="1">
    <citation type="journal article" date="2020" name="Nat. Commun.">
        <title>Large-scale genome sequencing of mycorrhizal fungi provides insights into the early evolution of symbiotic traits.</title>
        <authorList>
            <person name="Miyauchi S."/>
            <person name="Kiss E."/>
            <person name="Kuo A."/>
            <person name="Drula E."/>
            <person name="Kohler A."/>
            <person name="Sanchez-Garcia M."/>
            <person name="Morin E."/>
            <person name="Andreopoulos B."/>
            <person name="Barry K.W."/>
            <person name="Bonito G."/>
            <person name="Buee M."/>
            <person name="Carver A."/>
            <person name="Chen C."/>
            <person name="Cichocki N."/>
            <person name="Clum A."/>
            <person name="Culley D."/>
            <person name="Crous P.W."/>
            <person name="Fauchery L."/>
            <person name="Girlanda M."/>
            <person name="Hayes R.D."/>
            <person name="Keri Z."/>
            <person name="LaButti K."/>
            <person name="Lipzen A."/>
            <person name="Lombard V."/>
            <person name="Magnuson J."/>
            <person name="Maillard F."/>
            <person name="Murat C."/>
            <person name="Nolan M."/>
            <person name="Ohm R.A."/>
            <person name="Pangilinan J."/>
            <person name="Pereira M.F."/>
            <person name="Perotto S."/>
            <person name="Peter M."/>
            <person name="Pfister S."/>
            <person name="Riley R."/>
            <person name="Sitrit Y."/>
            <person name="Stielow J.B."/>
            <person name="Szollosi G."/>
            <person name="Zifcakova L."/>
            <person name="Stursova M."/>
            <person name="Spatafora J.W."/>
            <person name="Tedersoo L."/>
            <person name="Vaario L.M."/>
            <person name="Yamada A."/>
            <person name="Yan M."/>
            <person name="Wang P."/>
            <person name="Xu J."/>
            <person name="Bruns T."/>
            <person name="Baldrian P."/>
            <person name="Vilgalys R."/>
            <person name="Dunand C."/>
            <person name="Henrissat B."/>
            <person name="Grigoriev I.V."/>
            <person name="Hibbett D."/>
            <person name="Nagy L.G."/>
            <person name="Martin F.M."/>
        </authorList>
    </citation>
    <scope>NUCLEOTIDE SEQUENCE</scope>
    <source>
        <strain evidence="14">UP504</strain>
    </source>
</reference>
<dbReference type="GO" id="GO:0005524">
    <property type="term" value="F:ATP binding"/>
    <property type="evidence" value="ECO:0007669"/>
    <property type="project" value="UniProtKB-KW"/>
</dbReference>
<feature type="domain" description="tRNA-specific 2-thiouridylase MnmA-like central" evidence="13">
    <location>
        <begin position="200"/>
        <end position="261"/>
    </location>
</feature>
<dbReference type="Pfam" id="PF03054">
    <property type="entry name" value="tRNA_Me_trans"/>
    <property type="match status" value="1"/>
</dbReference>
<keyword evidence="15" id="KW-1185">Reference proteome</keyword>
<dbReference type="InterPro" id="IPR014729">
    <property type="entry name" value="Rossmann-like_a/b/a_fold"/>
</dbReference>
<dbReference type="PANTHER" id="PTHR11933">
    <property type="entry name" value="TRNA 5-METHYLAMINOMETHYL-2-THIOURIDYLATE -METHYLTRANSFERASE"/>
    <property type="match status" value="1"/>
</dbReference>
<dbReference type="Gene3D" id="2.30.30.280">
    <property type="entry name" value="Adenine nucleotide alpha hydrolases-like domains"/>
    <property type="match status" value="1"/>
</dbReference>
<evidence type="ECO:0000256" key="1">
    <source>
        <dbReference type="ARBA" id="ARBA00003986"/>
    </source>
</evidence>
<evidence type="ECO:0000256" key="11">
    <source>
        <dbReference type="ARBA" id="ARBA00049564"/>
    </source>
</evidence>
<organism evidence="14 15">
    <name type="scientific">Hydnum rufescens UP504</name>
    <dbReference type="NCBI Taxonomy" id="1448309"/>
    <lineage>
        <taxon>Eukaryota</taxon>
        <taxon>Fungi</taxon>
        <taxon>Dikarya</taxon>
        <taxon>Basidiomycota</taxon>
        <taxon>Agaricomycotina</taxon>
        <taxon>Agaricomycetes</taxon>
        <taxon>Cantharellales</taxon>
        <taxon>Hydnaceae</taxon>
        <taxon>Hydnum</taxon>
    </lineage>
</organism>
<dbReference type="InterPro" id="IPR046885">
    <property type="entry name" value="MnmA-like_C"/>
</dbReference>
<evidence type="ECO:0000256" key="10">
    <source>
        <dbReference type="ARBA" id="ARBA00023157"/>
    </source>
</evidence>
<keyword evidence="8" id="KW-0067">ATP-binding</keyword>
<dbReference type="GO" id="GO:0002143">
    <property type="term" value="P:tRNA wobble position uridine thiolation"/>
    <property type="evidence" value="ECO:0007669"/>
    <property type="project" value="TreeGrafter"/>
</dbReference>
<evidence type="ECO:0000259" key="13">
    <source>
        <dbReference type="Pfam" id="PF20259"/>
    </source>
</evidence>
<keyword evidence="5" id="KW-0808">Transferase</keyword>
<dbReference type="InterPro" id="IPR004506">
    <property type="entry name" value="MnmA-like"/>
</dbReference>
<evidence type="ECO:0000256" key="3">
    <source>
        <dbReference type="ARBA" id="ARBA00011953"/>
    </source>
</evidence>
<dbReference type="GO" id="GO:0016783">
    <property type="term" value="F:sulfurtransferase activity"/>
    <property type="evidence" value="ECO:0007669"/>
    <property type="project" value="InterPro"/>
</dbReference>
<dbReference type="InterPro" id="IPR046884">
    <property type="entry name" value="MnmA-like_central"/>
</dbReference>
<name>A0A9P6B8Y1_9AGAM</name>
<gene>
    <name evidence="14" type="ORF">BS47DRAFT_1370574</name>
</gene>
<comment type="function">
    <text evidence="1">Catalyzes the 2-thiolation of uridine at the wobble position (U34) of mitochondrial tRNA(Lys), tRNA(Glu) and tRNA(Gln). Required for the formation of 5-taurinomethyl-2-thiouridine (tm5s2U) of mitochondrial tRNA(Lys), tRNA(Glu), and tRNA(Gln) at the wobble position. ATP is required to activate the C2 atom of the wobble base.</text>
</comment>
<accession>A0A9P6B8Y1</accession>
<dbReference type="GO" id="GO:0000049">
    <property type="term" value="F:tRNA binding"/>
    <property type="evidence" value="ECO:0007669"/>
    <property type="project" value="UniProtKB-KW"/>
</dbReference>
<dbReference type="NCBIfam" id="TIGR00420">
    <property type="entry name" value="trmU"/>
    <property type="match status" value="1"/>
</dbReference>
<comment type="catalytic activity">
    <reaction evidence="11">
        <text>5-taurinomethyluridine(34) in tRNA + S-sulfanyl-L-cysteinyl-[protein] + AH2 + ATP = 5-taurinomethyl-2-thiouridine(34) in tRNA + L-cysteinyl-[protein] + A + AMP + diphosphate + H(+)</text>
        <dbReference type="Rhea" id="RHEA:47040"/>
        <dbReference type="Rhea" id="RHEA-COMP:10131"/>
        <dbReference type="Rhea" id="RHEA-COMP:11726"/>
        <dbReference type="Rhea" id="RHEA-COMP:11732"/>
        <dbReference type="Rhea" id="RHEA-COMP:11733"/>
        <dbReference type="ChEBI" id="CHEBI:13193"/>
        <dbReference type="ChEBI" id="CHEBI:15378"/>
        <dbReference type="ChEBI" id="CHEBI:17499"/>
        <dbReference type="ChEBI" id="CHEBI:29950"/>
        <dbReference type="ChEBI" id="CHEBI:30616"/>
        <dbReference type="ChEBI" id="CHEBI:33019"/>
        <dbReference type="ChEBI" id="CHEBI:61963"/>
        <dbReference type="ChEBI" id="CHEBI:87171"/>
        <dbReference type="ChEBI" id="CHEBI:87172"/>
        <dbReference type="ChEBI" id="CHEBI:456215"/>
        <dbReference type="EC" id="2.8.1.14"/>
    </reaction>
</comment>
<dbReference type="Gene3D" id="3.40.50.620">
    <property type="entry name" value="HUPs"/>
    <property type="match status" value="1"/>
</dbReference>
<evidence type="ECO:0000256" key="4">
    <source>
        <dbReference type="ARBA" id="ARBA00022555"/>
    </source>
</evidence>
<sequence length="362" mass="41254">MSGGVDSSLAARLLAEKDYNLRAVYMRNWDRRDELASDTGCEWEKDWEDVQRVCRHLDIPCEMIDLSQQYWTRVFEPALEEWAGGLLRILTEIKFGALMDRVISSPSQEWLATGHYARIFWDETFPVSRPRLMRARDKAKDQSYYLSSVTESRLRMALFPIGHLTKPEVRELARNYGLPTASRSESMGICFVGERGHFDKFLSQYIPSKPGNIVDLHGKILGRHNGLHSYTIGQGAKLGGQKRKTFVARKNIATNEVVVVDRGDHPALMSSALTVCNWHWIWPDRIPPEVDTDEGFNAKVQIRHRMRASEASVRRTGEGKYELKFREPQHAATPGQIAAIWDGDCCLGCGRIESSVCLYYSN</sequence>
<dbReference type="CDD" id="cd01998">
    <property type="entry name" value="MnmA_TRMU-like"/>
    <property type="match status" value="1"/>
</dbReference>
<dbReference type="Gene3D" id="2.40.30.10">
    <property type="entry name" value="Translation factors"/>
    <property type="match status" value="1"/>
</dbReference>
<evidence type="ECO:0000256" key="2">
    <source>
        <dbReference type="ARBA" id="ARBA00006191"/>
    </source>
</evidence>
<keyword evidence="10" id="KW-1015">Disulfide bond</keyword>
<proteinExistence type="inferred from homology"/>
<dbReference type="EMBL" id="MU128915">
    <property type="protein sequence ID" value="KAF9519791.1"/>
    <property type="molecule type" value="Genomic_DNA"/>
</dbReference>
<dbReference type="OrthoDB" id="3685at2759"/>
<evidence type="ECO:0000256" key="6">
    <source>
        <dbReference type="ARBA" id="ARBA00022694"/>
    </source>
</evidence>